<dbReference type="EMBL" id="JAGIZA010000006">
    <property type="protein sequence ID" value="MBP0493674.1"/>
    <property type="molecule type" value="Genomic_DNA"/>
</dbReference>
<proteinExistence type="inferred from homology"/>
<feature type="chain" id="PRO_5037804338" evidence="5">
    <location>
        <begin position="29"/>
        <end position="538"/>
    </location>
</feature>
<gene>
    <name evidence="7" type="ORF">J5Y10_12885</name>
</gene>
<evidence type="ECO:0000313" key="7">
    <source>
        <dbReference type="EMBL" id="MBP0493674.1"/>
    </source>
</evidence>
<dbReference type="PROSITE" id="PS51318">
    <property type="entry name" value="TAT"/>
    <property type="match status" value="1"/>
</dbReference>
<dbReference type="RefSeq" id="WP_209374106.1">
    <property type="nucleotide sequence ID" value="NZ_JAGIZA010000006.1"/>
</dbReference>
<dbReference type="PANTHER" id="PTHR30290:SF10">
    <property type="entry name" value="PERIPLASMIC OLIGOPEPTIDE-BINDING PROTEIN-RELATED"/>
    <property type="match status" value="1"/>
</dbReference>
<evidence type="ECO:0000256" key="4">
    <source>
        <dbReference type="ARBA" id="ARBA00022729"/>
    </source>
</evidence>
<dbReference type="PIRSF" id="PIRSF002741">
    <property type="entry name" value="MppA"/>
    <property type="match status" value="1"/>
</dbReference>
<dbReference type="InterPro" id="IPR006311">
    <property type="entry name" value="TAT_signal"/>
</dbReference>
<dbReference type="InterPro" id="IPR030678">
    <property type="entry name" value="Peptide/Ni-bd"/>
</dbReference>
<dbReference type="FunFam" id="3.90.76.10:FF:000007">
    <property type="entry name" value="Dipeptide ABC transporter periplasmic dipeptide-binding protein"/>
    <property type="match status" value="1"/>
</dbReference>
<dbReference type="Proteomes" id="UP000677537">
    <property type="component" value="Unassembled WGS sequence"/>
</dbReference>
<organism evidence="7 8">
    <name type="scientific">Roseomonas indoligenes</name>
    <dbReference type="NCBI Taxonomy" id="2820811"/>
    <lineage>
        <taxon>Bacteria</taxon>
        <taxon>Pseudomonadati</taxon>
        <taxon>Pseudomonadota</taxon>
        <taxon>Alphaproteobacteria</taxon>
        <taxon>Acetobacterales</taxon>
        <taxon>Roseomonadaceae</taxon>
        <taxon>Roseomonas</taxon>
    </lineage>
</organism>
<sequence length="538" mass="59456">MKINRRQTLGGGLATGLMAAMPMGGAHAQTRAETLRQVTGGTINTLDPTMPGATRESFGLSMNVYDRLVAFGRKQVNGLWVFDHDNIRGELAEKIERSPDGLKFTLTLRRDAKWHDGTPVTAEDVKWSLDRHVSSKSLAAPQFQTGSLTSPDQFRIAGPGVIEVHLAKPDRLALSNLAVPYAIMINSTLAKKNATPDDPWAQKWLQNNSAGSGAYIVETFRPGEQVALRRNENWKGGPDGKLPFFRRIIAQTVPEAATRANLIERGDADLSIDLQASDISSLESRGRAKVQSFPQTNGFTHISFNTQLAPFDNVKVRQALAAALPYDAMFKAALFERGKPLFNGSWTGTPPTAEFPIAMPVRTDIEKAKALLAEAGHPNGFSTTFTFSLGQAAIAEPVAALVQEALGKIGVKVEIQKVTDAQLNTLQSEHKLAFYTDAGTAWLPATYYFFYLYFTRDQRWNFASWNNPRIAELADKARFETDSAAYEAECKEMISIMADQMPLVMLYQPNMDAVMGKAIEGFTYQFYRQIDFRDLSRA</sequence>
<dbReference type="CDD" id="cd08512">
    <property type="entry name" value="PBP2_NikA_DppA_OppA_like_7"/>
    <property type="match status" value="1"/>
</dbReference>
<accession>A0A940MZE1</accession>
<dbReference type="GO" id="GO:0043190">
    <property type="term" value="C:ATP-binding cassette (ABC) transporter complex"/>
    <property type="evidence" value="ECO:0007669"/>
    <property type="project" value="InterPro"/>
</dbReference>
<evidence type="ECO:0000256" key="5">
    <source>
        <dbReference type="SAM" id="SignalP"/>
    </source>
</evidence>
<dbReference type="Gene3D" id="3.40.190.10">
    <property type="entry name" value="Periplasmic binding protein-like II"/>
    <property type="match status" value="1"/>
</dbReference>
<comment type="similarity">
    <text evidence="2">Belongs to the bacterial solute-binding protein 5 family.</text>
</comment>
<dbReference type="Pfam" id="PF00496">
    <property type="entry name" value="SBP_bac_5"/>
    <property type="match status" value="1"/>
</dbReference>
<dbReference type="AlphaFoldDB" id="A0A940MZE1"/>
<dbReference type="SUPFAM" id="SSF53850">
    <property type="entry name" value="Periplasmic binding protein-like II"/>
    <property type="match status" value="1"/>
</dbReference>
<name>A0A940MZE1_9PROT</name>
<feature type="signal peptide" evidence="5">
    <location>
        <begin position="1"/>
        <end position="28"/>
    </location>
</feature>
<dbReference type="PANTHER" id="PTHR30290">
    <property type="entry name" value="PERIPLASMIC BINDING COMPONENT OF ABC TRANSPORTER"/>
    <property type="match status" value="1"/>
</dbReference>
<dbReference type="InterPro" id="IPR039424">
    <property type="entry name" value="SBP_5"/>
</dbReference>
<evidence type="ECO:0000256" key="1">
    <source>
        <dbReference type="ARBA" id="ARBA00004418"/>
    </source>
</evidence>
<comment type="subcellular location">
    <subcellularLocation>
        <location evidence="1">Periplasm</location>
    </subcellularLocation>
</comment>
<dbReference type="GO" id="GO:0030288">
    <property type="term" value="C:outer membrane-bounded periplasmic space"/>
    <property type="evidence" value="ECO:0007669"/>
    <property type="project" value="UniProtKB-ARBA"/>
</dbReference>
<keyword evidence="3" id="KW-0813">Transport</keyword>
<evidence type="ECO:0000256" key="2">
    <source>
        <dbReference type="ARBA" id="ARBA00005695"/>
    </source>
</evidence>
<keyword evidence="8" id="KW-1185">Reference proteome</keyword>
<dbReference type="GO" id="GO:1904680">
    <property type="term" value="F:peptide transmembrane transporter activity"/>
    <property type="evidence" value="ECO:0007669"/>
    <property type="project" value="TreeGrafter"/>
</dbReference>
<reference evidence="7" key="1">
    <citation type="submission" date="2021-03" db="EMBL/GenBank/DDBJ databases">
        <authorList>
            <person name="So Y."/>
        </authorList>
    </citation>
    <scope>NUCLEOTIDE SEQUENCE</scope>
    <source>
        <strain evidence="7">SG15</strain>
    </source>
</reference>
<evidence type="ECO:0000259" key="6">
    <source>
        <dbReference type="Pfam" id="PF00496"/>
    </source>
</evidence>
<protein>
    <submittedName>
        <fullName evidence="7">ABC transporter substrate-binding protein</fullName>
    </submittedName>
</protein>
<dbReference type="Gene3D" id="3.90.76.10">
    <property type="entry name" value="Dipeptide-binding Protein, Domain 1"/>
    <property type="match status" value="1"/>
</dbReference>
<comment type="caution">
    <text evidence="7">The sequence shown here is derived from an EMBL/GenBank/DDBJ whole genome shotgun (WGS) entry which is preliminary data.</text>
</comment>
<dbReference type="InterPro" id="IPR000914">
    <property type="entry name" value="SBP_5_dom"/>
</dbReference>
<keyword evidence="4 5" id="KW-0732">Signal</keyword>
<evidence type="ECO:0000256" key="3">
    <source>
        <dbReference type="ARBA" id="ARBA00022448"/>
    </source>
</evidence>
<evidence type="ECO:0000313" key="8">
    <source>
        <dbReference type="Proteomes" id="UP000677537"/>
    </source>
</evidence>
<dbReference type="Gene3D" id="3.10.105.10">
    <property type="entry name" value="Dipeptide-binding Protein, Domain 3"/>
    <property type="match status" value="1"/>
</dbReference>
<dbReference type="GO" id="GO:0015833">
    <property type="term" value="P:peptide transport"/>
    <property type="evidence" value="ECO:0007669"/>
    <property type="project" value="TreeGrafter"/>
</dbReference>
<feature type="domain" description="Solute-binding protein family 5" evidence="6">
    <location>
        <begin position="87"/>
        <end position="457"/>
    </location>
</feature>